<name>A0ABX6T3Z3_9SPHN</name>
<protein>
    <recommendedName>
        <fullName evidence="4">DUF3606 domain-containing protein</fullName>
    </recommendedName>
</protein>
<keyword evidence="3" id="KW-1185">Reference proteome</keyword>
<evidence type="ECO:0008006" key="4">
    <source>
        <dbReference type="Google" id="ProtNLM"/>
    </source>
</evidence>
<organism evidence="2 3">
    <name type="scientific">Sphingomonas daechungensis</name>
    <dbReference type="NCBI Taxonomy" id="1176646"/>
    <lineage>
        <taxon>Bacteria</taxon>
        <taxon>Pseudomonadati</taxon>
        <taxon>Pseudomonadota</taxon>
        <taxon>Alphaproteobacteria</taxon>
        <taxon>Sphingomonadales</taxon>
        <taxon>Sphingomonadaceae</taxon>
        <taxon>Sphingomonas</taxon>
    </lineage>
</organism>
<evidence type="ECO:0000313" key="2">
    <source>
        <dbReference type="EMBL" id="QNP42378.1"/>
    </source>
</evidence>
<accession>A0ABX6T3Z3</accession>
<dbReference type="Proteomes" id="UP000516134">
    <property type="component" value="Chromosome"/>
</dbReference>
<gene>
    <name evidence="2" type="ORF">H9L15_08600</name>
</gene>
<dbReference type="EMBL" id="CP060780">
    <property type="protein sequence ID" value="QNP42378.1"/>
    <property type="molecule type" value="Genomic_DNA"/>
</dbReference>
<proteinExistence type="predicted"/>
<evidence type="ECO:0000313" key="3">
    <source>
        <dbReference type="Proteomes" id="UP000516134"/>
    </source>
</evidence>
<dbReference type="RefSeq" id="WP_187713811.1">
    <property type="nucleotide sequence ID" value="NZ_BAABJC010000001.1"/>
</dbReference>
<evidence type="ECO:0000256" key="1">
    <source>
        <dbReference type="SAM" id="MobiDB-lite"/>
    </source>
</evidence>
<feature type="region of interest" description="Disordered" evidence="1">
    <location>
        <begin position="1"/>
        <end position="24"/>
    </location>
</feature>
<sequence>MTGHSTRAGAATAPESSEDDLRRYGISTEERVSYLWNGYRYSNAGDAIAAAKRAAR</sequence>
<reference evidence="2 3" key="1">
    <citation type="submission" date="2020-08" db="EMBL/GenBank/DDBJ databases">
        <title>Genome sequence of Sphingomonas daechungensis KACC 18115T.</title>
        <authorList>
            <person name="Hyun D.-W."/>
            <person name="Bae J.-W."/>
        </authorList>
    </citation>
    <scope>NUCLEOTIDE SEQUENCE [LARGE SCALE GENOMIC DNA]</scope>
    <source>
        <strain evidence="2 3">KACC 18115</strain>
    </source>
</reference>